<dbReference type="InterPro" id="IPR036388">
    <property type="entry name" value="WH-like_DNA-bd_sf"/>
</dbReference>
<dbReference type="GO" id="GO:0032993">
    <property type="term" value="C:protein-DNA complex"/>
    <property type="evidence" value="ECO:0007669"/>
    <property type="project" value="TreeGrafter"/>
</dbReference>
<sequence length="489" mass="53405">MNRPERAELEVFVTLAQELHFGRTADRLRLSQARVSQLVRVLERRVGGRLFERTSRRVGLTPLGERLLAGVGPAVQALDLAVAEARAEARGLAGRLRVGFLGVPDYVLLGTVPRFRDRHPECVVELIEARLSDPFGPLLRGEVDVAFGSLPVREPGLRVGTVLGPVPWLAVVSPSHRFARRDWISAEDLAEQPVVEIAGPAPSYWREMLAPNTTPSGRPIPRGPVVHTQQEAISEAATGRAVTLVCQRFPELQPRNDVRFVPVRGLPDGEYALLWNAERESTRLRAFAALTAEVWAKEREGTTKPKCSMTVDLGGEPMRVTAARLVHRAGDAGVQREITRFEVQDVIGIVDVSQSKHPPRTRTDDVGAQAVLGPDDVAHAHRLSVKSAICRCHAFSSTRPVSSTKHLAPQWFCRIIDSVPPAGGRDGDPVDDHGRNSTGICTRRSPMIPPTVEHWRWAAGTASRARGKSSRSTVSTAVSSSRASCAPMQ</sequence>
<comment type="caution">
    <text evidence="7">The sequence shown here is derived from an EMBL/GenBank/DDBJ whole genome shotgun (WGS) entry which is preliminary data.</text>
</comment>
<dbReference type="GO" id="GO:0003700">
    <property type="term" value="F:DNA-binding transcription factor activity"/>
    <property type="evidence" value="ECO:0007669"/>
    <property type="project" value="InterPro"/>
</dbReference>
<dbReference type="CDD" id="cd08414">
    <property type="entry name" value="PBP2_LTTR_aromatics_like"/>
    <property type="match status" value="1"/>
</dbReference>
<dbReference type="Proteomes" id="UP000317043">
    <property type="component" value="Unassembled WGS sequence"/>
</dbReference>
<protein>
    <submittedName>
        <fullName evidence="7">DNA-binding transcriptional LysR family regulator</fullName>
    </submittedName>
</protein>
<dbReference type="PANTHER" id="PTHR30346:SF0">
    <property type="entry name" value="HCA OPERON TRANSCRIPTIONAL ACTIVATOR HCAR"/>
    <property type="match status" value="1"/>
</dbReference>
<feature type="compositionally biased region" description="Low complexity" evidence="5">
    <location>
        <begin position="470"/>
        <end position="489"/>
    </location>
</feature>
<dbReference type="PROSITE" id="PS50931">
    <property type="entry name" value="HTH_LYSR"/>
    <property type="match status" value="1"/>
</dbReference>
<dbReference type="InterPro" id="IPR000847">
    <property type="entry name" value="LysR_HTH_N"/>
</dbReference>
<dbReference type="GO" id="GO:0003677">
    <property type="term" value="F:DNA binding"/>
    <property type="evidence" value="ECO:0007669"/>
    <property type="project" value="UniProtKB-KW"/>
</dbReference>
<dbReference type="InterPro" id="IPR005119">
    <property type="entry name" value="LysR_subst-bd"/>
</dbReference>
<organism evidence="7 8">
    <name type="scientific">Stackebrandtia endophytica</name>
    <dbReference type="NCBI Taxonomy" id="1496996"/>
    <lineage>
        <taxon>Bacteria</taxon>
        <taxon>Bacillati</taxon>
        <taxon>Actinomycetota</taxon>
        <taxon>Actinomycetes</taxon>
        <taxon>Glycomycetales</taxon>
        <taxon>Glycomycetaceae</taxon>
        <taxon>Stackebrandtia</taxon>
    </lineage>
</organism>
<proteinExistence type="inferred from homology"/>
<keyword evidence="3 7" id="KW-0238">DNA-binding</keyword>
<dbReference type="InParanoid" id="A0A543B2B7"/>
<dbReference type="Gene3D" id="1.10.10.10">
    <property type="entry name" value="Winged helix-like DNA-binding domain superfamily/Winged helix DNA-binding domain"/>
    <property type="match status" value="1"/>
</dbReference>
<dbReference type="AlphaFoldDB" id="A0A543B2B7"/>
<dbReference type="Pfam" id="PF03466">
    <property type="entry name" value="LysR_substrate"/>
    <property type="match status" value="1"/>
</dbReference>
<evidence type="ECO:0000256" key="4">
    <source>
        <dbReference type="ARBA" id="ARBA00023163"/>
    </source>
</evidence>
<dbReference type="EMBL" id="VFOW01000001">
    <property type="protein sequence ID" value="TQL78983.1"/>
    <property type="molecule type" value="Genomic_DNA"/>
</dbReference>
<feature type="domain" description="HTH lysR-type" evidence="6">
    <location>
        <begin position="9"/>
        <end position="61"/>
    </location>
</feature>
<feature type="compositionally biased region" description="Basic and acidic residues" evidence="5">
    <location>
        <begin position="425"/>
        <end position="435"/>
    </location>
</feature>
<comment type="similarity">
    <text evidence="1">Belongs to the LysR transcriptional regulatory family.</text>
</comment>
<feature type="region of interest" description="Disordered" evidence="5">
    <location>
        <begin position="461"/>
        <end position="489"/>
    </location>
</feature>
<accession>A0A543B2B7</accession>
<evidence type="ECO:0000256" key="5">
    <source>
        <dbReference type="SAM" id="MobiDB-lite"/>
    </source>
</evidence>
<keyword evidence="2" id="KW-0805">Transcription regulation</keyword>
<feature type="region of interest" description="Disordered" evidence="5">
    <location>
        <begin position="422"/>
        <end position="446"/>
    </location>
</feature>
<dbReference type="PANTHER" id="PTHR30346">
    <property type="entry name" value="TRANSCRIPTIONAL DUAL REGULATOR HCAR-RELATED"/>
    <property type="match status" value="1"/>
</dbReference>
<keyword evidence="4" id="KW-0804">Transcription</keyword>
<dbReference type="Pfam" id="PF00126">
    <property type="entry name" value="HTH_1"/>
    <property type="match status" value="1"/>
</dbReference>
<dbReference type="SUPFAM" id="SSF53850">
    <property type="entry name" value="Periplasmic binding protein-like II"/>
    <property type="match status" value="1"/>
</dbReference>
<evidence type="ECO:0000256" key="1">
    <source>
        <dbReference type="ARBA" id="ARBA00009437"/>
    </source>
</evidence>
<reference evidence="7 8" key="1">
    <citation type="submission" date="2019-06" db="EMBL/GenBank/DDBJ databases">
        <title>Sequencing the genomes of 1000 actinobacteria strains.</title>
        <authorList>
            <person name="Klenk H.-P."/>
        </authorList>
    </citation>
    <scope>NUCLEOTIDE SEQUENCE [LARGE SCALE GENOMIC DNA]</scope>
    <source>
        <strain evidence="7 8">DSM 45928</strain>
    </source>
</reference>
<dbReference type="InterPro" id="IPR036390">
    <property type="entry name" value="WH_DNA-bd_sf"/>
</dbReference>
<evidence type="ECO:0000313" key="7">
    <source>
        <dbReference type="EMBL" id="TQL78983.1"/>
    </source>
</evidence>
<name>A0A543B2B7_9ACTN</name>
<evidence type="ECO:0000259" key="6">
    <source>
        <dbReference type="PROSITE" id="PS50931"/>
    </source>
</evidence>
<dbReference type="SUPFAM" id="SSF46785">
    <property type="entry name" value="Winged helix' DNA-binding domain"/>
    <property type="match status" value="1"/>
</dbReference>
<dbReference type="Gene3D" id="3.40.190.10">
    <property type="entry name" value="Periplasmic binding protein-like II"/>
    <property type="match status" value="2"/>
</dbReference>
<evidence type="ECO:0000313" key="8">
    <source>
        <dbReference type="Proteomes" id="UP000317043"/>
    </source>
</evidence>
<evidence type="ECO:0000256" key="2">
    <source>
        <dbReference type="ARBA" id="ARBA00023015"/>
    </source>
</evidence>
<keyword evidence="8" id="KW-1185">Reference proteome</keyword>
<gene>
    <name evidence="7" type="ORF">FB566_4582</name>
</gene>
<evidence type="ECO:0000256" key="3">
    <source>
        <dbReference type="ARBA" id="ARBA00023125"/>
    </source>
</evidence>